<evidence type="ECO:0000313" key="2">
    <source>
        <dbReference type="EMBL" id="KAI5329158.1"/>
    </source>
</evidence>
<dbReference type="EMBL" id="JAJFAZ020000005">
    <property type="protein sequence ID" value="KAI5329158.1"/>
    <property type="molecule type" value="Genomic_DNA"/>
</dbReference>
<evidence type="ECO:0000256" key="1">
    <source>
        <dbReference type="SAM" id="Coils"/>
    </source>
</evidence>
<feature type="coiled-coil region" evidence="1">
    <location>
        <begin position="89"/>
        <end position="141"/>
    </location>
</feature>
<protein>
    <submittedName>
        <fullName evidence="2">Uncharacterized protein</fullName>
    </submittedName>
</protein>
<evidence type="ECO:0000313" key="3">
    <source>
        <dbReference type="Proteomes" id="UP001054821"/>
    </source>
</evidence>
<dbReference type="AlphaFoldDB" id="A0AAD4VRC9"/>
<name>A0AAD4VRC9_PRUDU</name>
<proteinExistence type="predicted"/>
<keyword evidence="3" id="KW-1185">Reference proteome</keyword>
<dbReference type="Proteomes" id="UP001054821">
    <property type="component" value="Chromosome 5"/>
</dbReference>
<sequence>MAFSFSFSLDLNLAPPTHTWGQTATRVWKPYFRFHTRTNYRMCVLGTWDDNRVVSDVMTLSVQSAASFPSVGHRFIVKSHEVQVLRAQLVAERNLVEDCERTIRRLKRERVKMLEEKRHQLEILQEENQKLLKMVDFYSKDMKSS</sequence>
<reference evidence="2 3" key="1">
    <citation type="journal article" date="2022" name="G3 (Bethesda)">
        <title>Whole-genome sequence and methylome profiling of the almond [Prunus dulcis (Mill.) D.A. Webb] cultivar 'Nonpareil'.</title>
        <authorList>
            <person name="D'Amico-Willman K.M."/>
            <person name="Ouma W.Z."/>
            <person name="Meulia T."/>
            <person name="Sideli G.M."/>
            <person name="Gradziel T.M."/>
            <person name="Fresnedo-Ramirez J."/>
        </authorList>
    </citation>
    <scope>NUCLEOTIDE SEQUENCE [LARGE SCALE GENOMIC DNA]</scope>
    <source>
        <strain evidence="2">Clone GOH B32 T37-40</strain>
    </source>
</reference>
<comment type="caution">
    <text evidence="2">The sequence shown here is derived from an EMBL/GenBank/DDBJ whole genome shotgun (WGS) entry which is preliminary data.</text>
</comment>
<gene>
    <name evidence="2" type="ORF">L3X38_028555</name>
</gene>
<accession>A0AAD4VRC9</accession>
<organism evidence="2 3">
    <name type="scientific">Prunus dulcis</name>
    <name type="common">Almond</name>
    <name type="synonym">Amygdalus dulcis</name>
    <dbReference type="NCBI Taxonomy" id="3755"/>
    <lineage>
        <taxon>Eukaryota</taxon>
        <taxon>Viridiplantae</taxon>
        <taxon>Streptophyta</taxon>
        <taxon>Embryophyta</taxon>
        <taxon>Tracheophyta</taxon>
        <taxon>Spermatophyta</taxon>
        <taxon>Magnoliopsida</taxon>
        <taxon>eudicotyledons</taxon>
        <taxon>Gunneridae</taxon>
        <taxon>Pentapetalae</taxon>
        <taxon>rosids</taxon>
        <taxon>fabids</taxon>
        <taxon>Rosales</taxon>
        <taxon>Rosaceae</taxon>
        <taxon>Amygdaloideae</taxon>
        <taxon>Amygdaleae</taxon>
        <taxon>Prunus</taxon>
    </lineage>
</organism>
<keyword evidence="1" id="KW-0175">Coiled coil</keyword>